<accession>A0A212JPS0</accession>
<reference evidence="2" key="1">
    <citation type="submission" date="2016-04" db="EMBL/GenBank/DDBJ databases">
        <authorList>
            <person name="Evans L.H."/>
            <person name="Alamgir A."/>
            <person name="Owens N."/>
            <person name="Weber N.D."/>
            <person name="Virtaneva K."/>
            <person name="Barbian K."/>
            <person name="Babar A."/>
            <person name="Rosenke K."/>
        </authorList>
    </citation>
    <scope>NUCLEOTIDE SEQUENCE</scope>
    <source>
        <strain evidence="2">86</strain>
    </source>
</reference>
<keyword evidence="1" id="KW-0812">Transmembrane</keyword>
<keyword evidence="1" id="KW-1133">Transmembrane helix</keyword>
<organism evidence="2">
    <name type="scientific">uncultured Eubacteriales bacterium</name>
    <dbReference type="NCBI Taxonomy" id="172733"/>
    <lineage>
        <taxon>Bacteria</taxon>
        <taxon>Bacillati</taxon>
        <taxon>Bacillota</taxon>
        <taxon>Clostridia</taxon>
        <taxon>Eubacteriales</taxon>
        <taxon>environmental samples</taxon>
    </lineage>
</organism>
<sequence>MTKQGFISGIGIGVLAGATLGLAMSTSKKREIRRAADKAIKAVGEVVDNISENMGM</sequence>
<feature type="transmembrane region" description="Helical" evidence="1">
    <location>
        <begin position="6"/>
        <end position="24"/>
    </location>
</feature>
<name>A0A212JPS0_9FIRM</name>
<keyword evidence="1" id="KW-0472">Membrane</keyword>
<protein>
    <submittedName>
        <fullName evidence="2">Uncharacterized protein</fullName>
    </submittedName>
</protein>
<dbReference type="AlphaFoldDB" id="A0A212JPS0"/>
<evidence type="ECO:0000256" key="1">
    <source>
        <dbReference type="SAM" id="Phobius"/>
    </source>
</evidence>
<evidence type="ECO:0000313" key="2">
    <source>
        <dbReference type="EMBL" id="SBW01412.1"/>
    </source>
</evidence>
<gene>
    <name evidence="2" type="ORF">KL86CLO1_11480</name>
</gene>
<dbReference type="EMBL" id="FLUN01000001">
    <property type="protein sequence ID" value="SBW01412.1"/>
    <property type="molecule type" value="Genomic_DNA"/>
</dbReference>
<proteinExistence type="predicted"/>